<dbReference type="Pfam" id="PF02378">
    <property type="entry name" value="PTS_EIIC"/>
    <property type="match status" value="1"/>
</dbReference>
<dbReference type="InterPro" id="IPR036878">
    <property type="entry name" value="Glu_permease_IIB"/>
</dbReference>
<dbReference type="SUPFAM" id="SSF55604">
    <property type="entry name" value="Glucose permease domain IIB"/>
    <property type="match status" value="1"/>
</dbReference>
<dbReference type="GO" id="GO:0008982">
    <property type="term" value="F:protein-N(PI)-phosphohistidine-sugar phosphotransferase activity"/>
    <property type="evidence" value="ECO:0007669"/>
    <property type="project" value="InterPro"/>
</dbReference>
<evidence type="ECO:0000259" key="13">
    <source>
        <dbReference type="PROSITE" id="PS51093"/>
    </source>
</evidence>
<feature type="transmembrane region" description="Helical" evidence="12">
    <location>
        <begin position="218"/>
        <end position="240"/>
    </location>
</feature>
<dbReference type="PANTHER" id="PTHR30175:SF3">
    <property type="entry name" value="PTS SYSTEM N-ACETYLMURAMIC ACID-SPECIFIC EIIBC COMPONENT"/>
    <property type="match status" value="1"/>
</dbReference>
<dbReference type="GO" id="GO:0090588">
    <property type="term" value="F:protein-phosphocysteine-N-acetylmuramate phosphotransferase system transporter activity"/>
    <property type="evidence" value="ECO:0007669"/>
    <property type="project" value="TreeGrafter"/>
</dbReference>
<feature type="transmembrane region" description="Helical" evidence="12">
    <location>
        <begin position="441"/>
        <end position="465"/>
    </location>
</feature>
<feature type="transmembrane region" description="Helical" evidence="12">
    <location>
        <begin position="297"/>
        <end position="320"/>
    </location>
</feature>
<feature type="active site" description="Phosphocysteine intermediate; for EIIB activity" evidence="11">
    <location>
        <position position="29"/>
    </location>
</feature>
<evidence type="ECO:0000256" key="8">
    <source>
        <dbReference type="ARBA" id="ARBA00022777"/>
    </source>
</evidence>
<dbReference type="Proteomes" id="UP000490386">
    <property type="component" value="Unassembled WGS sequence"/>
</dbReference>
<comment type="subcellular location">
    <subcellularLocation>
        <location evidence="1">Cell membrane</location>
        <topology evidence="1">Multi-pass membrane protein</topology>
    </subcellularLocation>
</comment>
<evidence type="ECO:0000256" key="6">
    <source>
        <dbReference type="ARBA" id="ARBA00022683"/>
    </source>
</evidence>
<keyword evidence="3" id="KW-1003">Cell membrane</keyword>
<feature type="domain" description="PTS EIIB type-1" evidence="14">
    <location>
        <begin position="7"/>
        <end position="89"/>
    </location>
</feature>
<dbReference type="CDD" id="cd00212">
    <property type="entry name" value="PTS_IIB_glc"/>
    <property type="match status" value="1"/>
</dbReference>
<evidence type="ECO:0000256" key="1">
    <source>
        <dbReference type="ARBA" id="ARBA00004651"/>
    </source>
</evidence>
<dbReference type="InterPro" id="IPR001127">
    <property type="entry name" value="PTS_EIIA_1_perm"/>
</dbReference>
<dbReference type="NCBIfam" id="TIGR00830">
    <property type="entry name" value="PTBA"/>
    <property type="match status" value="1"/>
</dbReference>
<evidence type="ECO:0000259" key="15">
    <source>
        <dbReference type="PROSITE" id="PS51103"/>
    </source>
</evidence>
<dbReference type="PANTHER" id="PTHR30175">
    <property type="entry name" value="PHOSPHOTRANSFERASE SYSTEM TRANSPORT PROTEIN"/>
    <property type="match status" value="1"/>
</dbReference>
<evidence type="ECO:0000313" key="16">
    <source>
        <dbReference type="EMBL" id="KAB1637632.1"/>
    </source>
</evidence>
<evidence type="ECO:0000256" key="10">
    <source>
        <dbReference type="ARBA" id="ARBA00023136"/>
    </source>
</evidence>
<keyword evidence="7 12" id="KW-0812">Transmembrane</keyword>
<feature type="transmembrane region" description="Helical" evidence="12">
    <location>
        <begin position="192"/>
        <end position="212"/>
    </location>
</feature>
<organism evidence="16 17">
    <name type="scientific">Pseudoclavibacter terrae</name>
    <dbReference type="NCBI Taxonomy" id="1530195"/>
    <lineage>
        <taxon>Bacteria</taxon>
        <taxon>Bacillati</taxon>
        <taxon>Actinomycetota</taxon>
        <taxon>Actinomycetes</taxon>
        <taxon>Micrococcales</taxon>
        <taxon>Microbacteriaceae</taxon>
        <taxon>Pseudoclavibacter</taxon>
    </lineage>
</organism>
<proteinExistence type="predicted"/>
<dbReference type="FunFam" id="2.70.70.10:FF:000001">
    <property type="entry name" value="PTS system glucose-specific IIA component"/>
    <property type="match status" value="1"/>
</dbReference>
<evidence type="ECO:0000256" key="2">
    <source>
        <dbReference type="ARBA" id="ARBA00022448"/>
    </source>
</evidence>
<keyword evidence="9 12" id="KW-1133">Transmembrane helix</keyword>
<keyword evidence="17" id="KW-1185">Reference proteome</keyword>
<feature type="domain" description="PTS EIIC type-1" evidence="15">
    <location>
        <begin position="117"/>
        <end position="481"/>
    </location>
</feature>
<dbReference type="PROSITE" id="PS51098">
    <property type="entry name" value="PTS_EIIB_TYPE_1"/>
    <property type="match status" value="1"/>
</dbReference>
<keyword evidence="4" id="KW-0762">Sugar transport</keyword>
<gene>
    <name evidence="16" type="ORF">F8O03_10460</name>
</gene>
<evidence type="ECO:0000259" key="14">
    <source>
        <dbReference type="PROSITE" id="PS51098"/>
    </source>
</evidence>
<dbReference type="EMBL" id="WBJX01000003">
    <property type="protein sequence ID" value="KAB1637632.1"/>
    <property type="molecule type" value="Genomic_DNA"/>
</dbReference>
<name>A0A7J5B1B6_9MICO</name>
<keyword evidence="2" id="KW-0813">Transport</keyword>
<evidence type="ECO:0000256" key="3">
    <source>
        <dbReference type="ARBA" id="ARBA00022475"/>
    </source>
</evidence>
<dbReference type="Gene3D" id="3.30.1360.60">
    <property type="entry name" value="Glucose permease domain IIB"/>
    <property type="match status" value="1"/>
</dbReference>
<evidence type="ECO:0000256" key="5">
    <source>
        <dbReference type="ARBA" id="ARBA00022679"/>
    </source>
</evidence>
<evidence type="ECO:0000256" key="7">
    <source>
        <dbReference type="ARBA" id="ARBA00022692"/>
    </source>
</evidence>
<dbReference type="OrthoDB" id="9797715at2"/>
<dbReference type="Gene3D" id="2.70.70.10">
    <property type="entry name" value="Glucose Permease (Domain IIA)"/>
    <property type="match status" value="1"/>
</dbReference>
<dbReference type="PROSITE" id="PS00371">
    <property type="entry name" value="PTS_EIIA_TYPE_1_HIS"/>
    <property type="match status" value="1"/>
</dbReference>
<dbReference type="InterPro" id="IPR013013">
    <property type="entry name" value="PTS_EIIC_1"/>
</dbReference>
<dbReference type="GO" id="GO:0016301">
    <property type="term" value="F:kinase activity"/>
    <property type="evidence" value="ECO:0007669"/>
    <property type="project" value="UniProtKB-KW"/>
</dbReference>
<feature type="transmembrane region" description="Helical" evidence="12">
    <location>
        <begin position="332"/>
        <end position="355"/>
    </location>
</feature>
<dbReference type="InterPro" id="IPR011055">
    <property type="entry name" value="Dup_hybrid_motif"/>
</dbReference>
<evidence type="ECO:0000256" key="4">
    <source>
        <dbReference type="ARBA" id="ARBA00022597"/>
    </source>
</evidence>
<feature type="transmembrane region" description="Helical" evidence="12">
    <location>
        <begin position="119"/>
        <end position="139"/>
    </location>
</feature>
<accession>A0A7J5B1B6</accession>
<dbReference type="SUPFAM" id="SSF51261">
    <property type="entry name" value="Duplicated hybrid motif"/>
    <property type="match status" value="1"/>
</dbReference>
<dbReference type="InterPro" id="IPR018113">
    <property type="entry name" value="PTrfase_EIIB_Cys"/>
</dbReference>
<comment type="caution">
    <text evidence="16">The sequence shown here is derived from an EMBL/GenBank/DDBJ whole genome shotgun (WGS) entry which is preliminary data.</text>
</comment>
<evidence type="ECO:0000256" key="9">
    <source>
        <dbReference type="ARBA" id="ARBA00022989"/>
    </source>
</evidence>
<keyword evidence="6" id="KW-0598">Phosphotransferase system</keyword>
<dbReference type="InterPro" id="IPR003352">
    <property type="entry name" value="PTS_EIIC"/>
</dbReference>
<dbReference type="Pfam" id="PF00358">
    <property type="entry name" value="PTS_EIIA_1"/>
    <property type="match status" value="1"/>
</dbReference>
<dbReference type="PROSITE" id="PS51103">
    <property type="entry name" value="PTS_EIIC_TYPE_1"/>
    <property type="match status" value="1"/>
</dbReference>
<evidence type="ECO:0000256" key="11">
    <source>
        <dbReference type="PROSITE-ProRule" id="PRU00421"/>
    </source>
</evidence>
<feature type="transmembrane region" description="Helical" evidence="12">
    <location>
        <begin position="367"/>
        <end position="387"/>
    </location>
</feature>
<evidence type="ECO:0000256" key="12">
    <source>
        <dbReference type="SAM" id="Phobius"/>
    </source>
</evidence>
<dbReference type="GO" id="GO:0005886">
    <property type="term" value="C:plasma membrane"/>
    <property type="evidence" value="ECO:0007669"/>
    <property type="project" value="UniProtKB-SubCell"/>
</dbReference>
<dbReference type="AlphaFoldDB" id="A0A7J5B1B6"/>
<dbReference type="Pfam" id="PF00367">
    <property type="entry name" value="PTS_EIIB"/>
    <property type="match status" value="1"/>
</dbReference>
<feature type="domain" description="PTS EIIA type-1" evidence="13">
    <location>
        <begin position="533"/>
        <end position="637"/>
    </location>
</feature>
<sequence>MPMSANDELASELLRLLGGPGNVAGVENCMTRMRVSPVDRDLIDETAIKSLPGVLGVVDDDTYQVVLGPGKVTKVTDAFRQQLGAAGADADALAARGAAIKAGQKQRNNTPFKNFIRKIANIFVPLIPALIGAGIVAAVRGLLVNWVTVGTAPEFVEAIVPALTVIGSAFFAFLPIFAGINAAKEFGGTPALGGAVAAIIVFAGISDVQYSLPVLGDIVLAPGQGGVIGAIFAAGLCAWIERSLRGKIPDAIDILVTPTLALLISGLATIFVFMFVAGNIASAIGAGAIWLLSNSGLLAGFVLGGLFLPLVMLGLHQALIPIHATLIEQVGFTPLLTILAMAGAGQVGAALAIYFKLNRNRSLRTTIKGALPVGILGVGEPLIYAVTLPLGRPFLTACLGGAVGGAVAGAFNQFAGAFGATAIGPSGWALLPLLQSDNGQGYAILAYVVGLLAGYVSGFLITYFWGFTPALLAEHNADQGEYGAPKSDAVGAGSAASAAPASDVSGTRVVAGQRIDILAPVEGSIIRLSDVQDEAFSAGTMGDGFAVEPTSGDFRSPVSGTITALFPTGHAFGVTTPEGLEVLVHIGLGTVDLHGEGFDLKRAEGDVVEAGDVVVDVDLEAVRGRVRSLATPVVVLNGAAFPIVERRTQDGPPLTVEAVVVASARS</sequence>
<dbReference type="InterPro" id="IPR001996">
    <property type="entry name" value="PTS_IIB_1"/>
</dbReference>
<dbReference type="InterPro" id="IPR050558">
    <property type="entry name" value="PTS_Sugar-Specific_Components"/>
</dbReference>
<dbReference type="PROSITE" id="PS51093">
    <property type="entry name" value="PTS_EIIA_TYPE_1"/>
    <property type="match status" value="1"/>
</dbReference>
<keyword evidence="8" id="KW-0418">Kinase</keyword>
<keyword evidence="10 12" id="KW-0472">Membrane</keyword>
<evidence type="ECO:0000313" key="17">
    <source>
        <dbReference type="Proteomes" id="UP000490386"/>
    </source>
</evidence>
<protein>
    <submittedName>
        <fullName evidence="16">PTS beta-glucoside transporter subunit EIIBCA</fullName>
    </submittedName>
</protein>
<feature type="transmembrane region" description="Helical" evidence="12">
    <location>
        <begin position="260"/>
        <end position="291"/>
    </location>
</feature>
<keyword evidence="5" id="KW-0808">Transferase</keyword>
<feature type="transmembrane region" description="Helical" evidence="12">
    <location>
        <begin position="159"/>
        <end position="180"/>
    </location>
</feature>
<dbReference type="GO" id="GO:0009401">
    <property type="term" value="P:phosphoenolpyruvate-dependent sugar phosphotransferase system"/>
    <property type="evidence" value="ECO:0007669"/>
    <property type="project" value="UniProtKB-KW"/>
</dbReference>
<reference evidence="16 17" key="1">
    <citation type="submission" date="2019-09" db="EMBL/GenBank/DDBJ databases">
        <title>Phylogeny of genus Pseudoclavibacter and closely related genus.</title>
        <authorList>
            <person name="Li Y."/>
        </authorList>
    </citation>
    <scope>NUCLEOTIDE SEQUENCE [LARGE SCALE GENOMIC DNA]</scope>
    <source>
        <strain evidence="16 17">THG-MD12</strain>
    </source>
</reference>